<keyword evidence="3" id="KW-1185">Reference proteome</keyword>
<feature type="domain" description="AB hydrolase-1" evidence="1">
    <location>
        <begin position="28"/>
        <end position="261"/>
    </location>
</feature>
<accession>A0ABX0LMB6</accession>
<name>A0ABX0LMB6_9BURK</name>
<dbReference type="EMBL" id="VUYU01000003">
    <property type="protein sequence ID" value="NHZ33067.1"/>
    <property type="molecule type" value="Genomic_DNA"/>
</dbReference>
<dbReference type="Pfam" id="PF00561">
    <property type="entry name" value="Abhydrolase_1"/>
    <property type="match status" value="1"/>
</dbReference>
<keyword evidence="2" id="KW-0378">Hydrolase</keyword>
<dbReference type="Gene3D" id="3.40.50.1820">
    <property type="entry name" value="alpha/beta hydrolase"/>
    <property type="match status" value="1"/>
</dbReference>
<evidence type="ECO:0000259" key="1">
    <source>
        <dbReference type="Pfam" id="PF00561"/>
    </source>
</evidence>
<dbReference type="Proteomes" id="UP000785613">
    <property type="component" value="Unassembled WGS sequence"/>
</dbReference>
<protein>
    <submittedName>
        <fullName evidence="2">Alpha/beta hydrolase</fullName>
    </submittedName>
</protein>
<organism evidence="2 3">
    <name type="scientific">Massilia rubra</name>
    <dbReference type="NCBI Taxonomy" id="2607910"/>
    <lineage>
        <taxon>Bacteria</taxon>
        <taxon>Pseudomonadati</taxon>
        <taxon>Pseudomonadota</taxon>
        <taxon>Betaproteobacteria</taxon>
        <taxon>Burkholderiales</taxon>
        <taxon>Oxalobacteraceae</taxon>
        <taxon>Telluria group</taxon>
        <taxon>Massilia</taxon>
    </lineage>
</organism>
<dbReference type="PANTHER" id="PTHR43433:SF4">
    <property type="entry name" value="NON-HEME CHLOROPEROXIDASE-RELATED"/>
    <property type="match status" value="1"/>
</dbReference>
<gene>
    <name evidence="2" type="ORF">F0185_05625</name>
</gene>
<dbReference type="SUPFAM" id="SSF53474">
    <property type="entry name" value="alpha/beta-Hydrolases"/>
    <property type="match status" value="1"/>
</dbReference>
<dbReference type="InterPro" id="IPR029058">
    <property type="entry name" value="AB_hydrolase_fold"/>
</dbReference>
<dbReference type="InterPro" id="IPR000073">
    <property type="entry name" value="AB_hydrolase_1"/>
</dbReference>
<evidence type="ECO:0000313" key="2">
    <source>
        <dbReference type="EMBL" id="NHZ33067.1"/>
    </source>
</evidence>
<sequence>MTHSPAPGFIRTNDGVDLFYRDWGSGAPVLFVGGWSLPSDAWNYQMMALSRQGLRCIAFDRRGHGRSSDPGRGYDFDTLAGDLAAVIGTLDLRGVTLVAHSMGCNEVVRYLGRHGSARVARLVLMGPMTPMIMRADDNPEGIDGALFEAFREQQLDRDFPRWIDENALPFLTPDAPAGMIGWLRQMALACSHKALHDCHVAVQHADMRADLAKVDVPALIIAGALDVSAPLALTARRTAAMIAGARLTVYDDAAHGMFVTHAQRVNADLMAFIGSGPALAAP</sequence>
<dbReference type="GO" id="GO:0016787">
    <property type="term" value="F:hydrolase activity"/>
    <property type="evidence" value="ECO:0007669"/>
    <property type="project" value="UniProtKB-KW"/>
</dbReference>
<comment type="caution">
    <text evidence="2">The sequence shown here is derived from an EMBL/GenBank/DDBJ whole genome shotgun (WGS) entry which is preliminary data.</text>
</comment>
<proteinExistence type="predicted"/>
<reference evidence="2 3" key="1">
    <citation type="submission" date="2019-09" db="EMBL/GenBank/DDBJ databases">
        <title>Taxonomy of Antarctic Massilia spp.: description of Massilia rubra sp. nov., Massilia aquatica sp. nov., Massilia mucilaginosa sp. nov., Massilia frigida sp. nov. isolated from streams, lakes and regoliths.</title>
        <authorList>
            <person name="Holochova P."/>
            <person name="Sedlacek I."/>
            <person name="Kralova S."/>
            <person name="Maslanova I."/>
            <person name="Busse H.-J."/>
            <person name="Stankova E."/>
            <person name="Vrbovska V."/>
            <person name="Kovarovic V."/>
            <person name="Bartak M."/>
            <person name="Svec P."/>
            <person name="Pantucek R."/>
        </authorList>
    </citation>
    <scope>NUCLEOTIDE SEQUENCE [LARGE SCALE GENOMIC DNA]</scope>
    <source>
        <strain evidence="2 3">CCM 8692</strain>
    </source>
</reference>
<dbReference type="RefSeq" id="WP_167222405.1">
    <property type="nucleotide sequence ID" value="NZ_VUYU01000003.1"/>
</dbReference>
<evidence type="ECO:0000313" key="3">
    <source>
        <dbReference type="Proteomes" id="UP000785613"/>
    </source>
</evidence>
<dbReference type="InterPro" id="IPR050471">
    <property type="entry name" value="AB_hydrolase"/>
</dbReference>
<dbReference type="PANTHER" id="PTHR43433">
    <property type="entry name" value="HYDROLASE, ALPHA/BETA FOLD FAMILY PROTEIN"/>
    <property type="match status" value="1"/>
</dbReference>